<sequence length="121" mass="13470">MPHARRRCCARRPAAGVITGQAATVDPTRVGRPITIIVEVMTERTSIDALNAMKSHFAVPEVQQCYYVTGEVDLVLVLTVATMQEYEALARRLFAENPNVKWFKTIVALDRVKVGLEIPCD</sequence>
<keyword evidence="3" id="KW-1185">Reference proteome</keyword>
<dbReference type="PANTHER" id="PTHR30154:SF34">
    <property type="entry name" value="TRANSCRIPTIONAL REGULATOR AZLB"/>
    <property type="match status" value="1"/>
</dbReference>
<feature type="domain" description="Transcription regulator AsnC/Lrp ligand binding" evidence="1">
    <location>
        <begin position="58"/>
        <end position="110"/>
    </location>
</feature>
<organism evidence="2 3">
    <name type="scientific">Delftia acidovorans (strain DSM 14801 / SPH-1)</name>
    <dbReference type="NCBI Taxonomy" id="398578"/>
    <lineage>
        <taxon>Bacteria</taxon>
        <taxon>Pseudomonadati</taxon>
        <taxon>Pseudomonadota</taxon>
        <taxon>Betaproteobacteria</taxon>
        <taxon>Burkholderiales</taxon>
        <taxon>Comamonadaceae</taxon>
        <taxon>Delftia</taxon>
    </lineage>
</organism>
<dbReference type="Pfam" id="PF01037">
    <property type="entry name" value="AsnC_trans_reg"/>
    <property type="match status" value="1"/>
</dbReference>
<dbReference type="Gene3D" id="3.30.70.920">
    <property type="match status" value="1"/>
</dbReference>
<reference evidence="2 3" key="1">
    <citation type="journal article" date="2004" name="Appl. Environ. Microbiol.">
        <title>Mineralization of individual congeners of linear alkylbenzenesulfonate by defined pairs of heterotrophic bacteria.</title>
        <authorList>
            <person name="Schleheck D."/>
            <person name="Knepper T.P."/>
            <person name="Fischer K."/>
            <person name="Cook A.M."/>
        </authorList>
    </citation>
    <scope>NUCLEOTIDE SEQUENCE [LARGE SCALE GENOMIC DNA]</scope>
    <source>
        <strain evidence="3">DSM 14801 / SPH-1</strain>
    </source>
</reference>
<name>A9BQI4_DELAS</name>
<dbReference type="EMBL" id="CP000884">
    <property type="protein sequence ID" value="ABX33594.1"/>
    <property type="molecule type" value="Genomic_DNA"/>
</dbReference>
<dbReference type="SUPFAM" id="SSF54909">
    <property type="entry name" value="Dimeric alpha+beta barrel"/>
    <property type="match status" value="1"/>
</dbReference>
<dbReference type="AlphaFoldDB" id="A9BQI4"/>
<protein>
    <submittedName>
        <fullName evidence="2">Transcriptional regulator, AsnC family</fullName>
    </submittedName>
</protein>
<dbReference type="GO" id="GO:0043565">
    <property type="term" value="F:sequence-specific DNA binding"/>
    <property type="evidence" value="ECO:0007669"/>
    <property type="project" value="TreeGrafter"/>
</dbReference>
<dbReference type="STRING" id="398578.Daci_0948"/>
<dbReference type="eggNOG" id="COG1522">
    <property type="taxonomic scope" value="Bacteria"/>
</dbReference>
<evidence type="ECO:0000313" key="2">
    <source>
        <dbReference type="EMBL" id="ABX33594.1"/>
    </source>
</evidence>
<dbReference type="HOGENOM" id="CLU_091233_0_1_4"/>
<dbReference type="KEGG" id="dac:Daci_0948"/>
<dbReference type="GO" id="GO:0043200">
    <property type="term" value="P:response to amino acid"/>
    <property type="evidence" value="ECO:0007669"/>
    <property type="project" value="TreeGrafter"/>
</dbReference>
<reference evidence="3" key="2">
    <citation type="submission" date="2007-11" db="EMBL/GenBank/DDBJ databases">
        <title>Complete sequence of Delftia acidovorans DSM 14801 / SPH-1.</title>
        <authorList>
            <person name="Copeland A."/>
            <person name="Lucas S."/>
            <person name="Lapidus A."/>
            <person name="Barry K."/>
            <person name="Glavina del Rio T."/>
            <person name="Dalin E."/>
            <person name="Tice H."/>
            <person name="Pitluck S."/>
            <person name="Lowry S."/>
            <person name="Clum A."/>
            <person name="Schmutz J."/>
            <person name="Larimer F."/>
            <person name="Land M."/>
            <person name="Hauser L."/>
            <person name="Kyrpides N."/>
            <person name="Kim E."/>
            <person name="Schleheck D."/>
            <person name="Richardson P."/>
        </authorList>
    </citation>
    <scope>NUCLEOTIDE SEQUENCE [LARGE SCALE GENOMIC DNA]</scope>
    <source>
        <strain evidence="3">DSM 14801 / SPH-1</strain>
    </source>
</reference>
<dbReference type="GO" id="GO:0005829">
    <property type="term" value="C:cytosol"/>
    <property type="evidence" value="ECO:0007669"/>
    <property type="project" value="TreeGrafter"/>
</dbReference>
<dbReference type="Proteomes" id="UP000000784">
    <property type="component" value="Chromosome"/>
</dbReference>
<dbReference type="PANTHER" id="PTHR30154">
    <property type="entry name" value="LEUCINE-RESPONSIVE REGULATORY PROTEIN"/>
    <property type="match status" value="1"/>
</dbReference>
<accession>A9BQI4</accession>
<dbReference type="InterPro" id="IPR019887">
    <property type="entry name" value="Tscrpt_reg_AsnC/Lrp_C"/>
</dbReference>
<evidence type="ECO:0000259" key="1">
    <source>
        <dbReference type="Pfam" id="PF01037"/>
    </source>
</evidence>
<proteinExistence type="predicted"/>
<dbReference type="InterPro" id="IPR011008">
    <property type="entry name" value="Dimeric_a/b-barrel"/>
</dbReference>
<gene>
    <name evidence="2" type="ordered locus">Daci_0948</name>
</gene>
<evidence type="ECO:0000313" key="3">
    <source>
        <dbReference type="Proteomes" id="UP000000784"/>
    </source>
</evidence>